<dbReference type="AlphaFoldDB" id="A0A443J1T8"/>
<reference evidence="3 4" key="1">
    <citation type="submission" date="2019-01" db="EMBL/GenBank/DDBJ databases">
        <title>Sinorhodobacter populi sp. nov. isolated from the symptomatic bark tissue of Populus euramericana canker.</title>
        <authorList>
            <person name="Xu G."/>
        </authorList>
    </citation>
    <scope>NUCLEOTIDE SEQUENCE [LARGE SCALE GENOMIC DNA]</scope>
    <source>
        <strain evidence="3 4">2D-5</strain>
    </source>
</reference>
<dbReference type="PANTHER" id="PTHR13847:SF289">
    <property type="entry name" value="GLYCINE OXIDASE"/>
    <property type="match status" value="1"/>
</dbReference>
<accession>A0A443J1T8</accession>
<dbReference type="Gene3D" id="3.50.50.60">
    <property type="entry name" value="FAD/NAD(P)-binding domain"/>
    <property type="match status" value="2"/>
</dbReference>
<protein>
    <submittedName>
        <fullName evidence="3">FAD-dependent oxidoreductase</fullName>
    </submittedName>
</protein>
<name>A0A443J1T8_9RHOB</name>
<organism evidence="3 4">
    <name type="scientific">Paenirhodobacter populi</name>
    <dbReference type="NCBI Taxonomy" id="2306993"/>
    <lineage>
        <taxon>Bacteria</taxon>
        <taxon>Pseudomonadati</taxon>
        <taxon>Pseudomonadota</taxon>
        <taxon>Alphaproteobacteria</taxon>
        <taxon>Rhodobacterales</taxon>
        <taxon>Rhodobacter group</taxon>
        <taxon>Paenirhodobacter</taxon>
    </lineage>
</organism>
<comment type="caution">
    <text evidence="3">The sequence shown here is derived from an EMBL/GenBank/DDBJ whole genome shotgun (WGS) entry which is preliminary data.</text>
</comment>
<proteinExistence type="predicted"/>
<keyword evidence="4" id="KW-1185">Reference proteome</keyword>
<evidence type="ECO:0000313" key="3">
    <source>
        <dbReference type="EMBL" id="RWR14434.1"/>
    </source>
</evidence>
<dbReference type="RefSeq" id="WP_128268961.1">
    <property type="nucleotide sequence ID" value="NZ_SAUW01000003.1"/>
</dbReference>
<sequence>MVQTIVLGAGMVGVSTALALQARGDEVLLVDRRGIGRETSYGNAGAIQTEAVEPYAFPRSIPKLIDVALKRTNDVNWHLSSLPEHVRPLWTYWKNSSPAGHARAAETYSQLVGKSDLYHAPLIKAAGVQHLIERRGYRCIFRTERAFGAALREAQRVEGVFGVPFATETAAELAAAEPGLKRPLAGAIHYGSVWTCLSPGGLTAAYGRLFVERGGRFAYGDAQSLTQDGSGWSVRTEEGVQAAECAVVALGPWSTQVTARLGYRIPLFRKRGYHRHFETANGPRISMFDAERGVFLARMNQGLRLTTGAEFTRMDAPVNWSQIRRAELSTRELFDMGPAVEADPWFGHRPCLPDMLPVLGEASRHPGLWFHFGHAHQGFTAGPASAHILAELMSGNPLPLTRALAPGRFD</sequence>
<dbReference type="EMBL" id="SAUW01000003">
    <property type="protein sequence ID" value="RWR14434.1"/>
    <property type="molecule type" value="Genomic_DNA"/>
</dbReference>
<evidence type="ECO:0000259" key="2">
    <source>
        <dbReference type="Pfam" id="PF01266"/>
    </source>
</evidence>
<gene>
    <name evidence="3" type="ORF">D2T33_04310</name>
</gene>
<evidence type="ECO:0000256" key="1">
    <source>
        <dbReference type="ARBA" id="ARBA00023002"/>
    </source>
</evidence>
<dbReference type="GO" id="GO:0016491">
    <property type="term" value="F:oxidoreductase activity"/>
    <property type="evidence" value="ECO:0007669"/>
    <property type="project" value="UniProtKB-KW"/>
</dbReference>
<feature type="domain" description="FAD dependent oxidoreductase" evidence="2">
    <location>
        <begin position="5"/>
        <end position="392"/>
    </location>
</feature>
<dbReference type="PANTHER" id="PTHR13847">
    <property type="entry name" value="SARCOSINE DEHYDROGENASE-RELATED"/>
    <property type="match status" value="1"/>
</dbReference>
<reference evidence="3 4" key="2">
    <citation type="submission" date="2019-01" db="EMBL/GenBank/DDBJ databases">
        <authorList>
            <person name="Li Y."/>
        </authorList>
    </citation>
    <scope>NUCLEOTIDE SEQUENCE [LARGE SCALE GENOMIC DNA]</scope>
    <source>
        <strain evidence="3 4">2D-5</strain>
    </source>
</reference>
<dbReference type="SUPFAM" id="SSF51905">
    <property type="entry name" value="FAD/NAD(P)-binding domain"/>
    <property type="match status" value="1"/>
</dbReference>
<evidence type="ECO:0000313" key="4">
    <source>
        <dbReference type="Proteomes" id="UP000285710"/>
    </source>
</evidence>
<dbReference type="Gene3D" id="3.30.9.10">
    <property type="entry name" value="D-Amino Acid Oxidase, subunit A, domain 2"/>
    <property type="match status" value="1"/>
</dbReference>
<dbReference type="InterPro" id="IPR006076">
    <property type="entry name" value="FAD-dep_OxRdtase"/>
</dbReference>
<dbReference type="Proteomes" id="UP000285710">
    <property type="component" value="Unassembled WGS sequence"/>
</dbReference>
<dbReference type="InterPro" id="IPR036188">
    <property type="entry name" value="FAD/NAD-bd_sf"/>
</dbReference>
<dbReference type="Pfam" id="PF01266">
    <property type="entry name" value="DAO"/>
    <property type="match status" value="1"/>
</dbReference>
<dbReference type="SUPFAM" id="SSF54373">
    <property type="entry name" value="FAD-linked reductases, C-terminal domain"/>
    <property type="match status" value="1"/>
</dbReference>
<keyword evidence="1" id="KW-0560">Oxidoreductase</keyword>
<dbReference type="GO" id="GO:0005737">
    <property type="term" value="C:cytoplasm"/>
    <property type="evidence" value="ECO:0007669"/>
    <property type="project" value="TreeGrafter"/>
</dbReference>